<evidence type="ECO:0000256" key="8">
    <source>
        <dbReference type="ARBA" id="ARBA00023157"/>
    </source>
</evidence>
<evidence type="ECO:0000256" key="9">
    <source>
        <dbReference type="SAM" id="MobiDB-lite"/>
    </source>
</evidence>
<dbReference type="PROSITE" id="PS50240">
    <property type="entry name" value="TRYPSIN_DOM"/>
    <property type="match status" value="1"/>
</dbReference>
<dbReference type="RefSeq" id="XP_066930481.1">
    <property type="nucleotide sequence ID" value="XM_067074380.1"/>
</dbReference>
<evidence type="ECO:0000256" key="5">
    <source>
        <dbReference type="ARBA" id="ARBA00022801"/>
    </source>
</evidence>
<dbReference type="GO" id="GO:0005576">
    <property type="term" value="C:extracellular region"/>
    <property type="evidence" value="ECO:0007669"/>
    <property type="project" value="UniProtKB-SubCell"/>
</dbReference>
<keyword evidence="7" id="KW-0176">Collagen</keyword>
<name>A0A7M5XHE5_9CNID</name>
<feature type="signal peptide" evidence="10">
    <location>
        <begin position="1"/>
        <end position="23"/>
    </location>
</feature>
<dbReference type="InterPro" id="IPR008160">
    <property type="entry name" value="Collagen"/>
</dbReference>
<dbReference type="Gene3D" id="2.60.120.1000">
    <property type="match status" value="1"/>
</dbReference>
<keyword evidence="13" id="KW-1185">Reference proteome</keyword>
<dbReference type="Pfam" id="PF01410">
    <property type="entry name" value="COLFI"/>
    <property type="match status" value="1"/>
</dbReference>
<evidence type="ECO:0000259" key="11">
    <source>
        <dbReference type="PROSITE" id="PS50240"/>
    </source>
</evidence>
<evidence type="ECO:0000313" key="13">
    <source>
        <dbReference type="Proteomes" id="UP000594262"/>
    </source>
</evidence>
<dbReference type="SMART" id="SM00020">
    <property type="entry name" value="Tryp_SPc"/>
    <property type="match status" value="1"/>
</dbReference>
<accession>A0A7M5XHE5</accession>
<dbReference type="FunFam" id="2.40.10.10:FF:000120">
    <property type="entry name" value="Putative serine protease"/>
    <property type="match status" value="1"/>
</dbReference>
<dbReference type="PRINTS" id="PR00722">
    <property type="entry name" value="CHYMOTRYPSIN"/>
</dbReference>
<keyword evidence="3" id="KW-0645">Protease</keyword>
<dbReference type="InterPro" id="IPR001314">
    <property type="entry name" value="Peptidase_S1A"/>
</dbReference>
<feature type="domain" description="Peptidase S1" evidence="11">
    <location>
        <begin position="41"/>
        <end position="289"/>
    </location>
</feature>
<dbReference type="Gene3D" id="2.40.10.10">
    <property type="entry name" value="Trypsin-like serine proteases"/>
    <property type="match status" value="2"/>
</dbReference>
<dbReference type="EnsemblMetazoa" id="CLYHEMT023015.1">
    <property type="protein sequence ID" value="CLYHEMP023015.1"/>
    <property type="gene ID" value="CLYHEMG023015"/>
</dbReference>
<feature type="chain" id="PRO_5029841973" description="Peptidase S1 domain-containing protein" evidence="10">
    <location>
        <begin position="24"/>
        <end position="649"/>
    </location>
</feature>
<dbReference type="AlphaFoldDB" id="A0A7M5XHE5"/>
<keyword evidence="4 10" id="KW-0732">Signal</keyword>
<dbReference type="InterPro" id="IPR018114">
    <property type="entry name" value="TRYPSIN_HIS"/>
</dbReference>
<dbReference type="InterPro" id="IPR001254">
    <property type="entry name" value="Trypsin_dom"/>
</dbReference>
<dbReference type="GO" id="GO:0006508">
    <property type="term" value="P:proteolysis"/>
    <property type="evidence" value="ECO:0007669"/>
    <property type="project" value="UniProtKB-KW"/>
</dbReference>
<protein>
    <recommendedName>
        <fullName evidence="11">Peptidase S1 domain-containing protein</fullName>
    </recommendedName>
</protein>
<dbReference type="Pfam" id="PF00089">
    <property type="entry name" value="Trypsin"/>
    <property type="match status" value="1"/>
</dbReference>
<dbReference type="InterPro" id="IPR036056">
    <property type="entry name" value="Fibrinogen-like_C"/>
</dbReference>
<keyword evidence="5" id="KW-0378">Hydrolase</keyword>
<dbReference type="InterPro" id="IPR043504">
    <property type="entry name" value="Peptidase_S1_PA_chymotrypsin"/>
</dbReference>
<reference evidence="12" key="1">
    <citation type="submission" date="2021-01" db="UniProtKB">
        <authorList>
            <consortium name="EnsemblMetazoa"/>
        </authorList>
    </citation>
    <scope>IDENTIFICATION</scope>
</reference>
<dbReference type="InterPro" id="IPR000885">
    <property type="entry name" value="Fib_collagen_C"/>
</dbReference>
<dbReference type="OrthoDB" id="5976246at2759"/>
<dbReference type="CDD" id="cd00190">
    <property type="entry name" value="Tryp_SPc"/>
    <property type="match status" value="1"/>
</dbReference>
<keyword evidence="6" id="KW-0720">Serine protease</keyword>
<keyword evidence="2" id="KW-0964">Secreted</keyword>
<evidence type="ECO:0000256" key="3">
    <source>
        <dbReference type="ARBA" id="ARBA00022670"/>
    </source>
</evidence>
<evidence type="ECO:0000256" key="6">
    <source>
        <dbReference type="ARBA" id="ARBA00022825"/>
    </source>
</evidence>
<dbReference type="InterPro" id="IPR009003">
    <property type="entry name" value="Peptidase_S1_PA"/>
</dbReference>
<proteinExistence type="predicted"/>
<dbReference type="GO" id="GO:0004252">
    <property type="term" value="F:serine-type endopeptidase activity"/>
    <property type="evidence" value="ECO:0007669"/>
    <property type="project" value="InterPro"/>
</dbReference>
<dbReference type="PANTHER" id="PTHR24252:SF17">
    <property type="entry name" value="SUPPRESSOR OF TUMORIGENICITY 14 PROTEIN HOMOLOG-RELATED"/>
    <property type="match status" value="1"/>
</dbReference>
<dbReference type="NCBIfam" id="NF040941">
    <property type="entry name" value="GGGWT_bact"/>
    <property type="match status" value="1"/>
</dbReference>
<evidence type="ECO:0000256" key="1">
    <source>
        <dbReference type="ARBA" id="ARBA00004613"/>
    </source>
</evidence>
<dbReference type="GO" id="GO:0005201">
    <property type="term" value="F:extracellular matrix structural constituent"/>
    <property type="evidence" value="ECO:0007669"/>
    <property type="project" value="InterPro"/>
</dbReference>
<feature type="compositionally biased region" description="Low complexity" evidence="9">
    <location>
        <begin position="387"/>
        <end position="400"/>
    </location>
</feature>
<dbReference type="GO" id="GO:0005581">
    <property type="term" value="C:collagen trimer"/>
    <property type="evidence" value="ECO:0007669"/>
    <property type="project" value="UniProtKB-KW"/>
</dbReference>
<dbReference type="GeneID" id="136818011"/>
<evidence type="ECO:0000256" key="10">
    <source>
        <dbReference type="SAM" id="SignalP"/>
    </source>
</evidence>
<dbReference type="PANTHER" id="PTHR24252">
    <property type="entry name" value="ACROSIN-RELATED"/>
    <property type="match status" value="1"/>
</dbReference>
<organism evidence="12 13">
    <name type="scientific">Clytia hemisphaerica</name>
    <dbReference type="NCBI Taxonomy" id="252671"/>
    <lineage>
        <taxon>Eukaryota</taxon>
        <taxon>Metazoa</taxon>
        <taxon>Cnidaria</taxon>
        <taxon>Hydrozoa</taxon>
        <taxon>Hydroidolina</taxon>
        <taxon>Leptothecata</taxon>
        <taxon>Obeliida</taxon>
        <taxon>Clytiidae</taxon>
        <taxon>Clytia</taxon>
    </lineage>
</organism>
<keyword evidence="8" id="KW-1015">Disulfide bond</keyword>
<sequence>MENKTMLFYIAGLLLFATIGIQAQRSPSKTFLEVVGLSERVVGGKPVSQGMFPWIVFIQANHKYKNNTQTSNLCGGSLIHERWVLTAAHCLPHGERTTRVVVHIGKKSPVSFSQSRTNLPAEKYRVRSIFIHPNYAGSGFSGADLALLHLPRPSKHPTIRLAISPVDDKWYESGSIATVAGWGSTSPHDTQQISQELRSAEVKVVSHKKCNKANSFNGSVLKDMFCASGDGKDACYSDSGGPLMVRDGCRDEWVLIGVVSWGKSCAHKDYPGVYVKLSVYSDWLMDRLYPGRQKSYLSTQCCCRHQNNEIDENALRTKFKKKRHNEHPANMKLVHLQSRGFSGHYRLLKGPQGPPGEPGRRGSAGLPGRQGPPGDRGKQGPRGRVGAAGKPGLPGNPGKLIGANDKIYSSLEEVNRVLDEVKKLKTELEMTIRETRLGRTIEHAARTCQDIFRSNTGLVNSGKYWLSPQQYDDSAFVGYCNMDDVGGGWTLVYSFKVLRHQNKSLEMVPKPKWRKHEHKEEGASDTAPKYPKDHGAVDYNLWRYIGAEILIKSVRGDWLKCKSSEASSRYLDIFPPTSSLKKRPIIHKLDCEIVKNEHESVSGCLRLPEAIMWNRSGLVMTESSLLDWAIQKHCSGDQRIDDEVLFYIR</sequence>
<dbReference type="SUPFAM" id="SSF56496">
    <property type="entry name" value="Fibrinogen C-terminal domain-like"/>
    <property type="match status" value="1"/>
</dbReference>
<evidence type="ECO:0000256" key="7">
    <source>
        <dbReference type="ARBA" id="ARBA00023119"/>
    </source>
</evidence>
<dbReference type="PROSITE" id="PS00134">
    <property type="entry name" value="TRYPSIN_HIS"/>
    <property type="match status" value="1"/>
</dbReference>
<feature type="region of interest" description="Disordered" evidence="9">
    <location>
        <begin position="344"/>
        <end position="400"/>
    </location>
</feature>
<evidence type="ECO:0000256" key="4">
    <source>
        <dbReference type="ARBA" id="ARBA00022729"/>
    </source>
</evidence>
<comment type="subcellular location">
    <subcellularLocation>
        <location evidence="1">Secreted</location>
    </subcellularLocation>
</comment>
<dbReference type="SUPFAM" id="SSF50494">
    <property type="entry name" value="Trypsin-like serine proteases"/>
    <property type="match status" value="1"/>
</dbReference>
<evidence type="ECO:0000256" key="2">
    <source>
        <dbReference type="ARBA" id="ARBA00022525"/>
    </source>
</evidence>
<evidence type="ECO:0000313" key="12">
    <source>
        <dbReference type="EnsemblMetazoa" id="CLYHEMP023015.1"/>
    </source>
</evidence>
<dbReference type="Proteomes" id="UP000594262">
    <property type="component" value="Unplaced"/>
</dbReference>
<dbReference type="Pfam" id="PF01391">
    <property type="entry name" value="Collagen"/>
    <property type="match status" value="1"/>
</dbReference>